<dbReference type="AlphaFoldDB" id="A0A227JCJ7"/>
<accession>A0A227JCJ7</accession>
<gene>
    <name evidence="1" type="ORF">CA163_10650</name>
</gene>
<name>A0A227JCJ7_VIBPH</name>
<sequence length="54" mass="5981">MKRSSNVKRSSMDKSLKLGKIIPFAAFGGIFFLATQESKTEGYIFSDADECKSN</sequence>
<protein>
    <submittedName>
        <fullName evidence="1">Uncharacterized protein</fullName>
    </submittedName>
</protein>
<feature type="non-terminal residue" evidence="1">
    <location>
        <position position="54"/>
    </location>
</feature>
<evidence type="ECO:0000313" key="1">
    <source>
        <dbReference type="EMBL" id="OXE32839.1"/>
    </source>
</evidence>
<proteinExistence type="predicted"/>
<dbReference type="EMBL" id="NIXT01000507">
    <property type="protein sequence ID" value="OXE32839.1"/>
    <property type="molecule type" value="Genomic_DNA"/>
</dbReference>
<evidence type="ECO:0000313" key="2">
    <source>
        <dbReference type="Proteomes" id="UP000214596"/>
    </source>
</evidence>
<comment type="caution">
    <text evidence="1">The sequence shown here is derived from an EMBL/GenBank/DDBJ whole genome shotgun (WGS) entry which is preliminary data.</text>
</comment>
<dbReference type="STRING" id="670.ACZ92_10875"/>
<organism evidence="1 2">
    <name type="scientific">Vibrio parahaemolyticus</name>
    <dbReference type="NCBI Taxonomy" id="670"/>
    <lineage>
        <taxon>Bacteria</taxon>
        <taxon>Pseudomonadati</taxon>
        <taxon>Pseudomonadota</taxon>
        <taxon>Gammaproteobacteria</taxon>
        <taxon>Vibrionales</taxon>
        <taxon>Vibrionaceae</taxon>
        <taxon>Vibrio</taxon>
    </lineage>
</organism>
<reference evidence="1 2" key="1">
    <citation type="journal article" date="2017" name="Appl. Environ. Microbiol.">
        <title>Parallel evolution of two clades of a major Atlantic endemic Vibrio parahaemolyticus pathogen lineage by independent acquisition of related pathogenicity islands.</title>
        <authorList>
            <person name="Xu F."/>
            <person name="Gonzalez-Escalona N."/>
            <person name="Drees K.P."/>
            <person name="Sebra R.P."/>
            <person name="Cooper V.S."/>
            <person name="Jones S.H."/>
            <person name="Whistler C.A."/>
        </authorList>
    </citation>
    <scope>NUCLEOTIDE SEQUENCE [LARGE SCALE GENOMIC DNA]</scope>
    <source>
        <strain evidence="1 2">MAVP-3</strain>
    </source>
</reference>
<dbReference type="Proteomes" id="UP000214596">
    <property type="component" value="Unassembled WGS sequence"/>
</dbReference>